<protein>
    <recommendedName>
        <fullName evidence="2">Transposase (putative) gypsy type domain-containing protein</fullName>
    </recommendedName>
</protein>
<reference evidence="3 4" key="1">
    <citation type="submission" date="2022-01" db="EMBL/GenBank/DDBJ databases">
        <authorList>
            <person name="Xiong W."/>
            <person name="Schranz E."/>
        </authorList>
    </citation>
    <scope>NUCLEOTIDE SEQUENCE [LARGE SCALE GENOMIC DNA]</scope>
</reference>
<keyword evidence="1" id="KW-0472">Membrane</keyword>
<dbReference type="EMBL" id="CAKMRJ010002223">
    <property type="protein sequence ID" value="CAH1425953.1"/>
    <property type="molecule type" value="Genomic_DNA"/>
</dbReference>
<keyword evidence="1" id="KW-1133">Transmembrane helix</keyword>
<organism evidence="3 4">
    <name type="scientific">Lactuca virosa</name>
    <dbReference type="NCBI Taxonomy" id="75947"/>
    <lineage>
        <taxon>Eukaryota</taxon>
        <taxon>Viridiplantae</taxon>
        <taxon>Streptophyta</taxon>
        <taxon>Embryophyta</taxon>
        <taxon>Tracheophyta</taxon>
        <taxon>Spermatophyta</taxon>
        <taxon>Magnoliopsida</taxon>
        <taxon>eudicotyledons</taxon>
        <taxon>Gunneridae</taxon>
        <taxon>Pentapetalae</taxon>
        <taxon>asterids</taxon>
        <taxon>campanulids</taxon>
        <taxon>Asterales</taxon>
        <taxon>Asteraceae</taxon>
        <taxon>Cichorioideae</taxon>
        <taxon>Cichorieae</taxon>
        <taxon>Lactucinae</taxon>
        <taxon>Lactuca</taxon>
    </lineage>
</organism>
<accession>A0AAU9MZA2</accession>
<evidence type="ECO:0000259" key="2">
    <source>
        <dbReference type="Pfam" id="PF04195"/>
    </source>
</evidence>
<keyword evidence="4" id="KW-1185">Reference proteome</keyword>
<sequence>MASKEISSIRTMKSKLTPKSLSDIMKRYHIDPEFRLRLPKLGDAIVATPEGFVGVYRVFFKPGLRLPTFEFLEVVLDYYHLHIAQITPNGFRKIIYMLCSTLDFMPFITVFHQIYVPISNGD</sequence>
<dbReference type="Pfam" id="PF04195">
    <property type="entry name" value="Transposase_28"/>
    <property type="match status" value="1"/>
</dbReference>
<dbReference type="InterPro" id="IPR007321">
    <property type="entry name" value="Transposase_28"/>
</dbReference>
<evidence type="ECO:0000256" key="1">
    <source>
        <dbReference type="SAM" id="Phobius"/>
    </source>
</evidence>
<gene>
    <name evidence="3" type="ORF">LVIROSA_LOCUS13067</name>
</gene>
<dbReference type="AlphaFoldDB" id="A0AAU9MZA2"/>
<feature type="transmembrane region" description="Helical" evidence="1">
    <location>
        <begin position="94"/>
        <end position="115"/>
    </location>
</feature>
<proteinExistence type="predicted"/>
<feature type="domain" description="Transposase (putative) gypsy type" evidence="2">
    <location>
        <begin position="57"/>
        <end position="115"/>
    </location>
</feature>
<dbReference type="Proteomes" id="UP001157418">
    <property type="component" value="Unassembled WGS sequence"/>
</dbReference>
<evidence type="ECO:0000313" key="3">
    <source>
        <dbReference type="EMBL" id="CAH1425953.1"/>
    </source>
</evidence>
<evidence type="ECO:0000313" key="4">
    <source>
        <dbReference type="Proteomes" id="UP001157418"/>
    </source>
</evidence>
<name>A0AAU9MZA2_9ASTR</name>
<comment type="caution">
    <text evidence="3">The sequence shown here is derived from an EMBL/GenBank/DDBJ whole genome shotgun (WGS) entry which is preliminary data.</text>
</comment>
<keyword evidence="1" id="KW-0812">Transmembrane</keyword>